<dbReference type="Proteomes" id="UP000784294">
    <property type="component" value="Unassembled WGS sequence"/>
</dbReference>
<evidence type="ECO:0000256" key="1">
    <source>
        <dbReference type="SAM" id="MobiDB-lite"/>
    </source>
</evidence>
<dbReference type="EMBL" id="CAAALY010012180">
    <property type="protein sequence ID" value="VEL11567.1"/>
    <property type="molecule type" value="Genomic_DNA"/>
</dbReference>
<evidence type="ECO:0000313" key="3">
    <source>
        <dbReference type="Proteomes" id="UP000784294"/>
    </source>
</evidence>
<accession>A0A3S5BP37</accession>
<name>A0A3S5BP37_9PLAT</name>
<evidence type="ECO:0000313" key="2">
    <source>
        <dbReference type="EMBL" id="VEL11567.1"/>
    </source>
</evidence>
<comment type="caution">
    <text evidence="2">The sequence shown here is derived from an EMBL/GenBank/DDBJ whole genome shotgun (WGS) entry which is preliminary data.</text>
</comment>
<keyword evidence="3" id="KW-1185">Reference proteome</keyword>
<organism evidence="2 3">
    <name type="scientific">Protopolystoma xenopodis</name>
    <dbReference type="NCBI Taxonomy" id="117903"/>
    <lineage>
        <taxon>Eukaryota</taxon>
        <taxon>Metazoa</taxon>
        <taxon>Spiralia</taxon>
        <taxon>Lophotrochozoa</taxon>
        <taxon>Platyhelminthes</taxon>
        <taxon>Monogenea</taxon>
        <taxon>Polyopisthocotylea</taxon>
        <taxon>Polystomatidea</taxon>
        <taxon>Polystomatidae</taxon>
        <taxon>Protopolystoma</taxon>
    </lineage>
</organism>
<protein>
    <submittedName>
        <fullName evidence="2">Uncharacterized protein</fullName>
    </submittedName>
</protein>
<gene>
    <name evidence="2" type="ORF">PXEA_LOCUS5007</name>
</gene>
<proteinExistence type="predicted"/>
<feature type="compositionally biased region" description="Polar residues" evidence="1">
    <location>
        <begin position="86"/>
        <end position="95"/>
    </location>
</feature>
<dbReference type="AlphaFoldDB" id="A0A3S5BP37"/>
<feature type="region of interest" description="Disordered" evidence="1">
    <location>
        <begin position="59"/>
        <end position="95"/>
    </location>
</feature>
<sequence>MVTIPSGYTRASATDDHPIKHNYLHTQLHRHSQHPSSAQLFATGLDVYNQLKGDLSLFPSSLSTPPTPLTDQGRSRGMSGRKFASSGLSLSPVSRNSSIASTLSTTLGHSSRLATPSFEFSLPPAPQLSLDAQSTASSIYATVGRSGALPRQNTYHGDVLVETDDDATLTRSRVANATGWPAGTYRRSGSSSAGRWLQTTWKV</sequence>
<reference evidence="2" key="1">
    <citation type="submission" date="2018-11" db="EMBL/GenBank/DDBJ databases">
        <authorList>
            <consortium name="Pathogen Informatics"/>
        </authorList>
    </citation>
    <scope>NUCLEOTIDE SEQUENCE</scope>
</reference>